<evidence type="ECO:0000259" key="1">
    <source>
        <dbReference type="Pfam" id="PF13463"/>
    </source>
</evidence>
<protein>
    <recommendedName>
        <fullName evidence="1">HTH marR-type domain-containing protein</fullName>
    </recommendedName>
</protein>
<reference evidence="2" key="2">
    <citation type="submission" date="2020-09" db="EMBL/GenBank/DDBJ databases">
        <authorList>
            <person name="Sun Q."/>
            <person name="Ohkuma M."/>
        </authorList>
    </citation>
    <scope>NUCLEOTIDE SEQUENCE</scope>
    <source>
        <strain evidence="2">JCM 19831</strain>
    </source>
</reference>
<dbReference type="EMBL" id="BMPI01000058">
    <property type="protein sequence ID" value="GGM68809.1"/>
    <property type="molecule type" value="Genomic_DNA"/>
</dbReference>
<dbReference type="InterPro" id="IPR036388">
    <property type="entry name" value="WH-like_DNA-bd_sf"/>
</dbReference>
<gene>
    <name evidence="2" type="ORF">GCM10007977_083150</name>
</gene>
<dbReference type="GO" id="GO:0003700">
    <property type="term" value="F:DNA-binding transcription factor activity"/>
    <property type="evidence" value="ECO:0007669"/>
    <property type="project" value="InterPro"/>
</dbReference>
<dbReference type="InterPro" id="IPR000835">
    <property type="entry name" value="HTH_MarR-typ"/>
</dbReference>
<feature type="domain" description="HTH marR-type" evidence="1">
    <location>
        <begin position="23"/>
        <end position="76"/>
    </location>
</feature>
<accession>A0A917X571</accession>
<dbReference type="AlphaFoldDB" id="A0A917X571"/>
<name>A0A917X571_9ACTN</name>
<keyword evidence="3" id="KW-1185">Reference proteome</keyword>
<comment type="caution">
    <text evidence="2">The sequence shown here is derived from an EMBL/GenBank/DDBJ whole genome shotgun (WGS) entry which is preliminary data.</text>
</comment>
<organism evidence="2 3">
    <name type="scientific">Dactylosporangium sucinum</name>
    <dbReference type="NCBI Taxonomy" id="1424081"/>
    <lineage>
        <taxon>Bacteria</taxon>
        <taxon>Bacillati</taxon>
        <taxon>Actinomycetota</taxon>
        <taxon>Actinomycetes</taxon>
        <taxon>Micromonosporales</taxon>
        <taxon>Micromonosporaceae</taxon>
        <taxon>Dactylosporangium</taxon>
    </lineage>
</organism>
<evidence type="ECO:0000313" key="3">
    <source>
        <dbReference type="Proteomes" id="UP000642070"/>
    </source>
</evidence>
<reference evidence="2" key="1">
    <citation type="journal article" date="2014" name="Int. J. Syst. Evol. Microbiol.">
        <title>Complete genome sequence of Corynebacterium casei LMG S-19264T (=DSM 44701T), isolated from a smear-ripened cheese.</title>
        <authorList>
            <consortium name="US DOE Joint Genome Institute (JGI-PGF)"/>
            <person name="Walter F."/>
            <person name="Albersmeier A."/>
            <person name="Kalinowski J."/>
            <person name="Ruckert C."/>
        </authorList>
    </citation>
    <scope>NUCLEOTIDE SEQUENCE</scope>
    <source>
        <strain evidence="2">JCM 19831</strain>
    </source>
</reference>
<evidence type="ECO:0000313" key="2">
    <source>
        <dbReference type="EMBL" id="GGM68809.1"/>
    </source>
</evidence>
<dbReference type="Proteomes" id="UP000642070">
    <property type="component" value="Unassembled WGS sequence"/>
</dbReference>
<sequence length="129" mass="13053">MKIGGSALPTAGGASLPASVRSVLVDIVQHPGSSIGEITARTGFPQSHVSASIAKLIESGDVVTDVDPADRRRTRATVNPGAAGALLVVTDTPVDDAVAEALPDPAALPEVLAALETLARHLNPGGRHR</sequence>
<proteinExistence type="predicted"/>
<dbReference type="Pfam" id="PF13463">
    <property type="entry name" value="HTH_27"/>
    <property type="match status" value="1"/>
</dbReference>
<dbReference type="InterPro" id="IPR036390">
    <property type="entry name" value="WH_DNA-bd_sf"/>
</dbReference>
<dbReference type="SUPFAM" id="SSF46785">
    <property type="entry name" value="Winged helix' DNA-binding domain"/>
    <property type="match status" value="1"/>
</dbReference>
<dbReference type="Gene3D" id="1.10.10.10">
    <property type="entry name" value="Winged helix-like DNA-binding domain superfamily/Winged helix DNA-binding domain"/>
    <property type="match status" value="1"/>
</dbReference>